<dbReference type="InParanoid" id="A0A077ZS71"/>
<proteinExistence type="predicted"/>
<gene>
    <name evidence="1" type="primary">Contig3641.g3895</name>
    <name evidence="1" type="ORF">STYLEM_1313</name>
</gene>
<accession>A0A077ZS71</accession>
<evidence type="ECO:0000313" key="1">
    <source>
        <dbReference type="EMBL" id="CDW72354.1"/>
    </source>
</evidence>
<sequence>MFCFGLRFLSKDQLFQNKTHQIEPIIVQYYGYQLTQELDYISNFVINTDDIIRLKIQINIQILTAVKLSTQQYVVFKVNIVKKMTLDAMKLAKKKAVFIGKRTESYREWKNRNYLQCIKGAEISTIVIPVVIDIEPFNGQTAAKQYAITPIIWCMYV</sequence>
<dbReference type="EMBL" id="CCKQ01001252">
    <property type="protein sequence ID" value="CDW72354.1"/>
    <property type="molecule type" value="Genomic_DNA"/>
</dbReference>
<dbReference type="AlphaFoldDB" id="A0A077ZS71"/>
<reference evidence="1 2" key="1">
    <citation type="submission" date="2014-06" db="EMBL/GenBank/DDBJ databases">
        <authorList>
            <person name="Swart Estienne"/>
        </authorList>
    </citation>
    <scope>NUCLEOTIDE SEQUENCE [LARGE SCALE GENOMIC DNA]</scope>
    <source>
        <strain evidence="1 2">130c</strain>
    </source>
</reference>
<keyword evidence="2" id="KW-1185">Reference proteome</keyword>
<organism evidence="1 2">
    <name type="scientific">Stylonychia lemnae</name>
    <name type="common">Ciliate</name>
    <dbReference type="NCBI Taxonomy" id="5949"/>
    <lineage>
        <taxon>Eukaryota</taxon>
        <taxon>Sar</taxon>
        <taxon>Alveolata</taxon>
        <taxon>Ciliophora</taxon>
        <taxon>Intramacronucleata</taxon>
        <taxon>Spirotrichea</taxon>
        <taxon>Stichotrichia</taxon>
        <taxon>Sporadotrichida</taxon>
        <taxon>Oxytrichidae</taxon>
        <taxon>Stylonychinae</taxon>
        <taxon>Stylonychia</taxon>
    </lineage>
</organism>
<protein>
    <submittedName>
        <fullName evidence="1">Uncharacterized protein</fullName>
    </submittedName>
</protein>
<dbReference type="Proteomes" id="UP000039865">
    <property type="component" value="Unassembled WGS sequence"/>
</dbReference>
<name>A0A077ZS71_STYLE</name>
<evidence type="ECO:0000313" key="2">
    <source>
        <dbReference type="Proteomes" id="UP000039865"/>
    </source>
</evidence>